<dbReference type="InterPro" id="IPR005793">
    <property type="entry name" value="Formyl_trans_C"/>
</dbReference>
<feature type="domain" description="Formyl transferase C-terminal" evidence="7">
    <location>
        <begin position="202"/>
        <end position="294"/>
    </location>
</feature>
<name>A0A5Q2Q629_9GAMM</name>
<gene>
    <name evidence="5" type="primary">fmt</name>
    <name evidence="8" type="ORF">GH975_00725</name>
</gene>
<feature type="domain" description="Formyl transferase N-terminal" evidence="6">
    <location>
        <begin position="2"/>
        <end position="171"/>
    </location>
</feature>
<dbReference type="OrthoDB" id="9802815at2"/>
<sequence length="305" mass="32427">MRVAYAGTPAFAVPALRGLLDHGIDVVGVWTQPDRPAGRGRKLTPSPVKQVALERGVAVHQPHNFKAQADRDDLLNCGADLFIVAAYGLLLPQPIIDGFAHGCVNLHGSLLPRWRGAAPIQRAIQAGDRETGVGLMRMEIGLDTGPVIGEMRTPISADDTTANVHDRLAAMGWPLLQRHWDDLAGDAPGIAQSDQHVAYATKISKAEARLDFALPAEQLIRNIHAFNPWPGAWVEGPLGRIKLLSAQPATDTGLAPGQLGTDGVIGCADGSIRVTTWQFAGAKAQPVADLINANRLTPGLNVQPL</sequence>
<feature type="binding site" evidence="5">
    <location>
        <begin position="109"/>
        <end position="112"/>
    </location>
    <ligand>
        <name>(6S)-5,6,7,8-tetrahydrofolate</name>
        <dbReference type="ChEBI" id="CHEBI:57453"/>
    </ligand>
</feature>
<dbReference type="CDD" id="cd08704">
    <property type="entry name" value="Met_tRNA_FMT_C"/>
    <property type="match status" value="1"/>
</dbReference>
<evidence type="ECO:0000256" key="2">
    <source>
        <dbReference type="ARBA" id="ARBA00012261"/>
    </source>
</evidence>
<dbReference type="HAMAP" id="MF_00182">
    <property type="entry name" value="Formyl_trans"/>
    <property type="match status" value="1"/>
</dbReference>
<dbReference type="EMBL" id="CP045871">
    <property type="protein sequence ID" value="QGG79158.1"/>
    <property type="molecule type" value="Genomic_DNA"/>
</dbReference>
<dbReference type="InterPro" id="IPR002376">
    <property type="entry name" value="Formyl_transf_N"/>
</dbReference>
<comment type="similarity">
    <text evidence="1 5">Belongs to the Fmt family.</text>
</comment>
<evidence type="ECO:0000259" key="7">
    <source>
        <dbReference type="Pfam" id="PF02911"/>
    </source>
</evidence>
<dbReference type="AlphaFoldDB" id="A0A5Q2Q629"/>
<keyword evidence="9" id="KW-1185">Reference proteome</keyword>
<dbReference type="RefSeq" id="WP_153712662.1">
    <property type="nucleotide sequence ID" value="NZ_CP045871.1"/>
</dbReference>
<comment type="catalytic activity">
    <reaction evidence="5">
        <text>L-methionyl-tRNA(fMet) + (6R)-10-formyltetrahydrofolate = N-formyl-L-methionyl-tRNA(fMet) + (6S)-5,6,7,8-tetrahydrofolate + H(+)</text>
        <dbReference type="Rhea" id="RHEA:24380"/>
        <dbReference type="Rhea" id="RHEA-COMP:9952"/>
        <dbReference type="Rhea" id="RHEA-COMP:9953"/>
        <dbReference type="ChEBI" id="CHEBI:15378"/>
        <dbReference type="ChEBI" id="CHEBI:57453"/>
        <dbReference type="ChEBI" id="CHEBI:78530"/>
        <dbReference type="ChEBI" id="CHEBI:78844"/>
        <dbReference type="ChEBI" id="CHEBI:195366"/>
        <dbReference type="EC" id="2.1.2.9"/>
    </reaction>
</comment>
<dbReference type="KEGG" id="llp:GH975_00725"/>
<reference evidence="8 9" key="1">
    <citation type="submission" date="2019-11" db="EMBL/GenBank/DDBJ databases">
        <authorList>
            <person name="Khan S.A."/>
            <person name="Jeon C.O."/>
            <person name="Chun B.H."/>
        </authorList>
    </citation>
    <scope>NUCLEOTIDE SEQUENCE [LARGE SCALE GENOMIC DNA]</scope>
    <source>
        <strain evidence="8 9">IMCC 1097</strain>
    </source>
</reference>
<evidence type="ECO:0000256" key="4">
    <source>
        <dbReference type="ARBA" id="ARBA00022917"/>
    </source>
</evidence>
<comment type="function">
    <text evidence="5">Attaches a formyl group to the free amino group of methionyl-tRNA(fMet). The formyl group appears to play a dual role in the initiator identity of N-formylmethionyl-tRNA by promoting its recognition by IF2 and preventing the misappropriation of this tRNA by the elongation apparatus.</text>
</comment>
<evidence type="ECO:0000256" key="5">
    <source>
        <dbReference type="HAMAP-Rule" id="MF_00182"/>
    </source>
</evidence>
<dbReference type="PANTHER" id="PTHR11138">
    <property type="entry name" value="METHIONYL-TRNA FORMYLTRANSFERASE"/>
    <property type="match status" value="1"/>
</dbReference>
<evidence type="ECO:0000256" key="1">
    <source>
        <dbReference type="ARBA" id="ARBA00010699"/>
    </source>
</evidence>
<protein>
    <recommendedName>
        <fullName evidence="2 5">Methionyl-tRNA formyltransferase</fullName>
        <ecNumber evidence="2 5">2.1.2.9</ecNumber>
    </recommendedName>
</protein>
<keyword evidence="3 5" id="KW-0808">Transferase</keyword>
<dbReference type="GO" id="GO:0004479">
    <property type="term" value="F:methionyl-tRNA formyltransferase activity"/>
    <property type="evidence" value="ECO:0007669"/>
    <property type="project" value="UniProtKB-UniRule"/>
</dbReference>
<dbReference type="CDD" id="cd08646">
    <property type="entry name" value="FMT_core_Met-tRNA-FMT_N"/>
    <property type="match status" value="1"/>
</dbReference>
<evidence type="ECO:0000256" key="3">
    <source>
        <dbReference type="ARBA" id="ARBA00022679"/>
    </source>
</evidence>
<dbReference type="Proteomes" id="UP000388235">
    <property type="component" value="Chromosome"/>
</dbReference>
<dbReference type="GO" id="GO:0005829">
    <property type="term" value="C:cytosol"/>
    <property type="evidence" value="ECO:0007669"/>
    <property type="project" value="TreeGrafter"/>
</dbReference>
<organism evidence="8 9">
    <name type="scientific">Litorivicinus lipolyticus</name>
    <dbReference type="NCBI Taxonomy" id="418701"/>
    <lineage>
        <taxon>Bacteria</taxon>
        <taxon>Pseudomonadati</taxon>
        <taxon>Pseudomonadota</taxon>
        <taxon>Gammaproteobacteria</taxon>
        <taxon>Oceanospirillales</taxon>
        <taxon>Litorivicinaceae</taxon>
        <taxon>Litorivicinus</taxon>
    </lineage>
</organism>
<dbReference type="EC" id="2.1.2.9" evidence="2 5"/>
<proteinExistence type="inferred from homology"/>
<dbReference type="Pfam" id="PF00551">
    <property type="entry name" value="Formyl_trans_N"/>
    <property type="match status" value="1"/>
</dbReference>
<dbReference type="NCBIfam" id="TIGR00460">
    <property type="entry name" value="fmt"/>
    <property type="match status" value="1"/>
</dbReference>
<evidence type="ECO:0000313" key="8">
    <source>
        <dbReference type="EMBL" id="QGG79158.1"/>
    </source>
</evidence>
<keyword evidence="4 5" id="KW-0648">Protein biosynthesis</keyword>
<dbReference type="Gene3D" id="3.40.50.12230">
    <property type="match status" value="1"/>
</dbReference>
<dbReference type="SUPFAM" id="SSF50486">
    <property type="entry name" value="FMT C-terminal domain-like"/>
    <property type="match status" value="1"/>
</dbReference>
<dbReference type="InterPro" id="IPR036477">
    <property type="entry name" value="Formyl_transf_N_sf"/>
</dbReference>
<dbReference type="InterPro" id="IPR044135">
    <property type="entry name" value="Met-tRNA-FMT_C"/>
</dbReference>
<dbReference type="Pfam" id="PF02911">
    <property type="entry name" value="Formyl_trans_C"/>
    <property type="match status" value="1"/>
</dbReference>
<evidence type="ECO:0000313" key="9">
    <source>
        <dbReference type="Proteomes" id="UP000388235"/>
    </source>
</evidence>
<dbReference type="InterPro" id="IPR005794">
    <property type="entry name" value="Fmt"/>
</dbReference>
<dbReference type="InterPro" id="IPR041711">
    <property type="entry name" value="Met-tRNA-FMT_N"/>
</dbReference>
<dbReference type="PANTHER" id="PTHR11138:SF5">
    <property type="entry name" value="METHIONYL-TRNA FORMYLTRANSFERASE, MITOCHONDRIAL"/>
    <property type="match status" value="1"/>
</dbReference>
<accession>A0A5Q2Q629</accession>
<evidence type="ECO:0000259" key="6">
    <source>
        <dbReference type="Pfam" id="PF00551"/>
    </source>
</evidence>
<dbReference type="InterPro" id="IPR011034">
    <property type="entry name" value="Formyl_transferase-like_C_sf"/>
</dbReference>
<dbReference type="SUPFAM" id="SSF53328">
    <property type="entry name" value="Formyltransferase"/>
    <property type="match status" value="1"/>
</dbReference>